<dbReference type="InterPro" id="IPR054648">
    <property type="entry name" value="TudS-rel"/>
</dbReference>
<dbReference type="STRING" id="985665.HPL003_22565"/>
<dbReference type="AlphaFoldDB" id="G7VQX8"/>
<organism evidence="1 2">
    <name type="scientific">Paenibacillus terrae (strain HPL-003)</name>
    <dbReference type="NCBI Taxonomy" id="985665"/>
    <lineage>
        <taxon>Bacteria</taxon>
        <taxon>Bacillati</taxon>
        <taxon>Bacillota</taxon>
        <taxon>Bacilli</taxon>
        <taxon>Bacillales</taxon>
        <taxon>Paenibacillaceae</taxon>
        <taxon>Paenibacillus</taxon>
    </lineage>
</organism>
<evidence type="ECO:0000313" key="2">
    <source>
        <dbReference type="Proteomes" id="UP000005876"/>
    </source>
</evidence>
<evidence type="ECO:0008006" key="3">
    <source>
        <dbReference type="Google" id="ProtNLM"/>
    </source>
</evidence>
<reference evidence="2" key="1">
    <citation type="submission" date="2011-11" db="EMBL/GenBank/DDBJ databases">
        <title>Complete sequence of Paenibacillus terrae HPL-003.</title>
        <authorList>
            <person name="Shin S.H."/>
            <person name="Kim S."/>
            <person name="Kim J.Y."/>
        </authorList>
    </citation>
    <scope>NUCLEOTIDE SEQUENCE [LARGE SCALE GENOMIC DNA]</scope>
    <source>
        <strain evidence="2">HPL-003</strain>
    </source>
</reference>
<dbReference type="Proteomes" id="UP000005876">
    <property type="component" value="Chromosome"/>
</dbReference>
<reference evidence="1 2" key="3">
    <citation type="journal article" date="2012" name="J. Bacteriol.">
        <title>Genome Sequence of Paenibacillus terrae HPL-003, a Xylanase-Producing Bacterium Isolated from Soil Found in Forest Residue.</title>
        <authorList>
            <person name="Shin S.H."/>
            <person name="Kim S."/>
            <person name="Kim J.Y."/>
            <person name="Song H.Y."/>
            <person name="Cho S.J."/>
            <person name="Kim D.R."/>
            <person name="Lee K.I."/>
            <person name="Lim H.K."/>
            <person name="Park N.J."/>
            <person name="Hwang I.T."/>
            <person name="Yang K.S."/>
        </authorList>
    </citation>
    <scope>NUCLEOTIDE SEQUENCE [LARGE SCALE GENOMIC DNA]</scope>
    <source>
        <strain evidence="1 2">HPL-003</strain>
    </source>
</reference>
<reference key="2">
    <citation type="submission" date="2011-11" db="EMBL/GenBank/DDBJ databases">
        <authorList>
            <person name="Shin S.H."/>
            <person name="Kim S."/>
            <person name="Kim J.Y."/>
        </authorList>
    </citation>
    <scope>NUCLEOTIDE SEQUENCE</scope>
    <source>
        <strain>HPL-003</strain>
    </source>
</reference>
<evidence type="ECO:0000313" key="1">
    <source>
        <dbReference type="EMBL" id="AET61237.1"/>
    </source>
</evidence>
<sequence>MQRSKKIVVASHCVINQNAVVEGEARSPGVMKAAVDWTHEQGYGIFQLPCPEFTFLGPERPPMTVDQYDTPEFHAHNRRILHPVVEQLKTYQDHGYSIVGGLGISDSPSCDPGKGVFMRDFLELAAEHDVNIDFFWQIPNTADGTFNPGHPGSVFGPVGPGKNSLAAENAPAMLTANSKGGVKL</sequence>
<dbReference type="EMBL" id="CP003107">
    <property type="protein sequence ID" value="AET61237.1"/>
    <property type="molecule type" value="Genomic_DNA"/>
</dbReference>
<proteinExistence type="predicted"/>
<dbReference type="NCBIfam" id="NF045597">
    <property type="entry name" value="TudS_rel_CD3072"/>
    <property type="match status" value="1"/>
</dbReference>
<dbReference type="HOGENOM" id="CLU_120866_1_0_9"/>
<name>G7VQX8_PAETH</name>
<accession>G7VQX8</accession>
<dbReference type="KEGG" id="pta:HPL003_22565"/>
<gene>
    <name evidence="1" type="ordered locus">HPL003_22565</name>
</gene>
<dbReference type="RefSeq" id="WP_014281932.1">
    <property type="nucleotide sequence ID" value="NC_016641.1"/>
</dbReference>
<protein>
    <recommendedName>
        <fullName evidence="3">DUF523 domain-containing protein</fullName>
    </recommendedName>
</protein>
<dbReference type="eggNOG" id="COG5418">
    <property type="taxonomic scope" value="Bacteria"/>
</dbReference>